<dbReference type="Proteomes" id="UP000554520">
    <property type="component" value="Unassembled WGS sequence"/>
</dbReference>
<accession>A0A839UDT3</accession>
<protein>
    <submittedName>
        <fullName evidence="1">Uncharacterized protein</fullName>
    </submittedName>
</protein>
<dbReference type="RefSeq" id="WP_162701887.1">
    <property type="nucleotide sequence ID" value="NZ_JACHXN010000008.1"/>
</dbReference>
<evidence type="ECO:0000313" key="1">
    <source>
        <dbReference type="EMBL" id="MBB3146569.1"/>
    </source>
</evidence>
<sequence length="83" mass="9033">MKTHLRRVVRRLVSHRTGAARQTTAAQALIPLSGSQMGTTTDNIISTIGKGIHWTGRKAWLVLAIVAGVMLRTTASKIERAIE</sequence>
<name>A0A839UDT3_9HYPH</name>
<organism evidence="1 2">
    <name type="scientific">Phyllobacterium trifolii</name>
    <dbReference type="NCBI Taxonomy" id="300193"/>
    <lineage>
        <taxon>Bacteria</taxon>
        <taxon>Pseudomonadati</taxon>
        <taxon>Pseudomonadota</taxon>
        <taxon>Alphaproteobacteria</taxon>
        <taxon>Hyphomicrobiales</taxon>
        <taxon>Phyllobacteriaceae</taxon>
        <taxon>Phyllobacterium</taxon>
    </lineage>
</organism>
<proteinExistence type="predicted"/>
<reference evidence="1 2" key="1">
    <citation type="submission" date="2020-08" db="EMBL/GenBank/DDBJ databases">
        <title>Genomic Encyclopedia of Type Strains, Phase III (KMG-III): the genomes of soil and plant-associated and newly described type strains.</title>
        <authorList>
            <person name="Whitman W."/>
        </authorList>
    </citation>
    <scope>NUCLEOTIDE SEQUENCE [LARGE SCALE GENOMIC DNA]</scope>
    <source>
        <strain evidence="1 2">CECT 7015</strain>
    </source>
</reference>
<evidence type="ECO:0000313" key="2">
    <source>
        <dbReference type="Proteomes" id="UP000554520"/>
    </source>
</evidence>
<gene>
    <name evidence="1" type="ORF">FHS21_002984</name>
</gene>
<dbReference type="EMBL" id="JACHXN010000008">
    <property type="protein sequence ID" value="MBB3146569.1"/>
    <property type="molecule type" value="Genomic_DNA"/>
</dbReference>
<keyword evidence="2" id="KW-1185">Reference proteome</keyword>
<comment type="caution">
    <text evidence="1">The sequence shown here is derived from an EMBL/GenBank/DDBJ whole genome shotgun (WGS) entry which is preliminary data.</text>
</comment>
<dbReference type="AlphaFoldDB" id="A0A839UDT3"/>